<feature type="chain" id="PRO_5044583705" evidence="11">
    <location>
        <begin position="24"/>
        <end position="358"/>
    </location>
</feature>
<evidence type="ECO:0000256" key="3">
    <source>
        <dbReference type="ARBA" id="ARBA00022801"/>
    </source>
</evidence>
<dbReference type="RefSeq" id="WP_112203849.1">
    <property type="nucleotide sequence ID" value="NZ_CP030088.1"/>
</dbReference>
<gene>
    <name evidence="16" type="ORF">DP176_06240</name>
    <name evidence="15" type="ORF">G6693_01740</name>
    <name evidence="14" type="ORF">G6731_01850</name>
    <name evidence="13" type="ORF">Pas1_05375</name>
</gene>
<dbReference type="Pfam" id="PF00768">
    <property type="entry name" value="Peptidase_S11"/>
    <property type="match status" value="1"/>
</dbReference>
<evidence type="ECO:0000259" key="12">
    <source>
        <dbReference type="Pfam" id="PF00768"/>
    </source>
</evidence>
<keyword evidence="5" id="KW-0573">Peptidoglycan synthesis</keyword>
<evidence type="ECO:0000256" key="7">
    <source>
        <dbReference type="PIRSR" id="PIRSR618044-1"/>
    </source>
</evidence>
<feature type="compositionally biased region" description="Low complexity" evidence="10">
    <location>
        <begin position="58"/>
        <end position="67"/>
    </location>
</feature>
<organism evidence="13 17">
    <name type="scientific">Polynucleobacter paneuropaeus</name>
    <dbReference type="NCBI Taxonomy" id="2527775"/>
    <lineage>
        <taxon>Bacteria</taxon>
        <taxon>Pseudomonadati</taxon>
        <taxon>Pseudomonadota</taxon>
        <taxon>Betaproteobacteria</taxon>
        <taxon>Burkholderiales</taxon>
        <taxon>Burkholderiaceae</taxon>
        <taxon>Polynucleobacter</taxon>
    </lineage>
</organism>
<dbReference type="GO" id="GO:0009002">
    <property type="term" value="F:serine-type D-Ala-D-Ala carboxypeptidase activity"/>
    <property type="evidence" value="ECO:0007669"/>
    <property type="project" value="InterPro"/>
</dbReference>
<dbReference type="PANTHER" id="PTHR21581">
    <property type="entry name" value="D-ALANYL-D-ALANINE CARBOXYPEPTIDASE"/>
    <property type="match status" value="1"/>
</dbReference>
<dbReference type="InterPro" id="IPR012338">
    <property type="entry name" value="Beta-lactam/transpept-like"/>
</dbReference>
<feature type="region of interest" description="Disordered" evidence="10">
    <location>
        <begin position="48"/>
        <end position="73"/>
    </location>
</feature>
<dbReference type="GO" id="GO:0008360">
    <property type="term" value="P:regulation of cell shape"/>
    <property type="evidence" value="ECO:0007669"/>
    <property type="project" value="UniProtKB-KW"/>
</dbReference>
<protein>
    <submittedName>
        <fullName evidence="13">Peptidase S11</fullName>
    </submittedName>
</protein>
<comment type="similarity">
    <text evidence="1 9">Belongs to the peptidase S11 family.</text>
</comment>
<dbReference type="Proteomes" id="UP000783102">
    <property type="component" value="Unassembled WGS sequence"/>
</dbReference>
<dbReference type="PANTHER" id="PTHR21581:SF26">
    <property type="entry name" value="D-ALANYL-D-ALANINE ENDOPEPTIDASE"/>
    <property type="match status" value="1"/>
</dbReference>
<reference evidence="13" key="3">
    <citation type="journal article" date="2019" name="Int. J. Syst. Evol. Microbiol.">
        <title>Polynucleobacter paneuropaeus sp. nov., characterized by six strains isolated from freshwater lakes located along a 3000 km north-south cross-section across Europe.</title>
        <authorList>
            <person name="Hoetzinger M."/>
            <person name="Schmidt J."/>
            <person name="Pitt A."/>
            <person name="Koll U."/>
            <person name="Lang E."/>
            <person name="Hahn M.W."/>
        </authorList>
    </citation>
    <scope>NUCLEOTIDE SEQUENCE</scope>
    <source>
        <strain evidence="13">MG-25-Pas1-D2</strain>
    </source>
</reference>
<name>A0A2Z4JMY8_9BURK</name>
<dbReference type="Proteomes" id="UP000248592">
    <property type="component" value="Chromosome"/>
</dbReference>
<proteinExistence type="inferred from homology"/>
<evidence type="ECO:0000256" key="6">
    <source>
        <dbReference type="ARBA" id="ARBA00023316"/>
    </source>
</evidence>
<dbReference type="SUPFAM" id="SSF56601">
    <property type="entry name" value="beta-lactamase/transpeptidase-like"/>
    <property type="match status" value="1"/>
</dbReference>
<dbReference type="GO" id="GO:0009252">
    <property type="term" value="P:peptidoglycan biosynthetic process"/>
    <property type="evidence" value="ECO:0007669"/>
    <property type="project" value="UniProtKB-KW"/>
</dbReference>
<dbReference type="Proteomes" id="UP000251072">
    <property type="component" value="Unassembled WGS sequence"/>
</dbReference>
<evidence type="ECO:0000313" key="15">
    <source>
        <dbReference type="EMBL" id="MBT8590645.1"/>
    </source>
</evidence>
<dbReference type="EMBL" id="JAANEY010000001">
    <property type="protein sequence ID" value="MBT8550707.1"/>
    <property type="molecule type" value="Genomic_DNA"/>
</dbReference>
<evidence type="ECO:0000313" key="17">
    <source>
        <dbReference type="Proteomes" id="UP000248592"/>
    </source>
</evidence>
<dbReference type="EMBL" id="JAANGI010000001">
    <property type="protein sequence ID" value="MBT8590645.1"/>
    <property type="molecule type" value="Genomic_DNA"/>
</dbReference>
<evidence type="ECO:0000256" key="5">
    <source>
        <dbReference type="ARBA" id="ARBA00022984"/>
    </source>
</evidence>
<dbReference type="Gene3D" id="3.40.710.10">
    <property type="entry name" value="DD-peptidase/beta-lactamase superfamily"/>
    <property type="match status" value="1"/>
</dbReference>
<dbReference type="AlphaFoldDB" id="A0A2Z4JMY8"/>
<evidence type="ECO:0000313" key="14">
    <source>
        <dbReference type="EMBL" id="MBT8550707.1"/>
    </source>
</evidence>
<feature type="domain" description="Peptidase S11 D-alanyl-D-alanine carboxypeptidase A N-terminal" evidence="12">
    <location>
        <begin position="106"/>
        <end position="326"/>
    </location>
</feature>
<keyword evidence="3" id="KW-0378">Hydrolase</keyword>
<keyword evidence="2 11" id="KW-0732">Signal</keyword>
<dbReference type="OrthoDB" id="5688590at2"/>
<evidence type="ECO:0000256" key="9">
    <source>
        <dbReference type="RuleBase" id="RU004016"/>
    </source>
</evidence>
<evidence type="ECO:0000313" key="13">
    <source>
        <dbReference type="EMBL" id="AWW49854.1"/>
    </source>
</evidence>
<dbReference type="PRINTS" id="PR00725">
    <property type="entry name" value="DADACBPTASE1"/>
</dbReference>
<sequence length="358" mass="39463">MHLNQFCRASLCWIFLAAFTCQAQSTSTASNEKKSKVKTKTVATANTKASNPAPVVPTANSTKTASKTTKKPRGVRVTVTRKAAPPVEARPSFATALGLRGQRDELSLKSSVAIVVNQNTKEVYFEKNSSVSLPIASITKLMTAMVVLDSQLPLDENLTINADDAYIYKHSRLAEGTVLSREDALHLALMSSENRAAYTLGRNYPGGIPAFVDAMNRKAKEIGMDHSHYADPTGLLSENVSSAEDLVRMLNAAYQYKIIREFSTWPDLTMVIRNRPQKFLNTNRLVRSGDMDIGLQKTGFINAAGKCLVMQARVNNTPLLLVFLDSVGTQSRFADAVRVRDWYSHIPPGEIQPIRRLM</sequence>
<reference evidence="16 18" key="2">
    <citation type="submission" date="2018-06" db="EMBL/GenBank/DDBJ databases">
        <title>Genome of strain Polynucleobacter sp. FUKU-NW-11.</title>
        <authorList>
            <person name="Hahn M.W."/>
        </authorList>
    </citation>
    <scope>NUCLEOTIDE SEQUENCE [LARGE SCALE GENOMIC DNA]</scope>
    <source>
        <strain evidence="16">FUKU-NW-11</strain>
        <strain evidence="18">FUKU-NW11</strain>
    </source>
</reference>
<evidence type="ECO:0000256" key="8">
    <source>
        <dbReference type="PIRSR" id="PIRSR618044-2"/>
    </source>
</evidence>
<reference evidence="17" key="1">
    <citation type="submission" date="2018-06" db="EMBL/GenBank/DDBJ databases">
        <title>Description of a new Polynucleobacter species.</title>
        <authorList>
            <person name="Hahn M.W."/>
        </authorList>
    </citation>
    <scope>NUCLEOTIDE SEQUENCE [LARGE SCALE GENOMIC DNA]</scope>
    <source>
        <strain evidence="17">MG-25-Pas1-D2</strain>
    </source>
</reference>
<dbReference type="GO" id="GO:0006508">
    <property type="term" value="P:proteolysis"/>
    <property type="evidence" value="ECO:0007669"/>
    <property type="project" value="InterPro"/>
</dbReference>
<keyword evidence="4" id="KW-0133">Cell shape</keyword>
<keyword evidence="18" id="KW-1185">Reference proteome</keyword>
<dbReference type="InterPro" id="IPR018044">
    <property type="entry name" value="Peptidase_S11"/>
</dbReference>
<feature type="signal peptide" evidence="11">
    <location>
        <begin position="1"/>
        <end position="23"/>
    </location>
</feature>
<feature type="active site" evidence="7">
    <location>
        <position position="192"/>
    </location>
</feature>
<evidence type="ECO:0000256" key="10">
    <source>
        <dbReference type="SAM" id="MobiDB-lite"/>
    </source>
</evidence>
<evidence type="ECO:0000313" key="18">
    <source>
        <dbReference type="Proteomes" id="UP000251072"/>
    </source>
</evidence>
<dbReference type="Proteomes" id="UP000762271">
    <property type="component" value="Unassembled WGS sequence"/>
</dbReference>
<dbReference type="EMBL" id="CP030085">
    <property type="protein sequence ID" value="AWW49854.1"/>
    <property type="molecule type" value="Genomic_DNA"/>
</dbReference>
<dbReference type="GO" id="GO:0071555">
    <property type="term" value="P:cell wall organization"/>
    <property type="evidence" value="ECO:0007669"/>
    <property type="project" value="UniProtKB-KW"/>
</dbReference>
<evidence type="ECO:0000256" key="1">
    <source>
        <dbReference type="ARBA" id="ARBA00007164"/>
    </source>
</evidence>
<dbReference type="KEGG" id="poh:DPM16_03705"/>
<evidence type="ECO:0000313" key="16">
    <source>
        <dbReference type="EMBL" id="RAZ42161.1"/>
    </source>
</evidence>
<evidence type="ECO:0000256" key="2">
    <source>
        <dbReference type="ARBA" id="ARBA00022729"/>
    </source>
</evidence>
<dbReference type="InterPro" id="IPR001967">
    <property type="entry name" value="Peptidase_S11_N"/>
</dbReference>
<feature type="binding site" evidence="8">
    <location>
        <position position="297"/>
    </location>
    <ligand>
        <name>substrate</name>
    </ligand>
</feature>
<dbReference type="EMBL" id="QMCH01000003">
    <property type="protein sequence ID" value="RAZ42161.1"/>
    <property type="molecule type" value="Genomic_DNA"/>
</dbReference>
<evidence type="ECO:0000256" key="11">
    <source>
        <dbReference type="SAM" id="SignalP"/>
    </source>
</evidence>
<accession>A0A2Z4JMY8</accession>
<feature type="active site" description="Proton acceptor" evidence="7">
    <location>
        <position position="140"/>
    </location>
</feature>
<keyword evidence="6" id="KW-0961">Cell wall biogenesis/degradation</keyword>
<evidence type="ECO:0000256" key="4">
    <source>
        <dbReference type="ARBA" id="ARBA00022960"/>
    </source>
</evidence>
<reference evidence="14" key="4">
    <citation type="journal article" date="2021" name="Genome Biol. Evol.">
        <title>Continental-Scale Gene Flow Prevents Allopatric Divergence of Pelagic Freshwater Bacteria.</title>
        <authorList>
            <person name="Hoetzinger M."/>
            <person name="Pitt A."/>
            <person name="Huemer A."/>
            <person name="Hahn M.W."/>
        </authorList>
    </citation>
    <scope>NUCLEOTIDE SEQUENCE</scope>
    <source>
        <strain evidence="15">AP-YLGG-20-G6</strain>
        <strain evidence="14">SM1-W8</strain>
    </source>
</reference>
<feature type="active site" description="Acyl-ester intermediate" evidence="7">
    <location>
        <position position="137"/>
    </location>
</feature>